<dbReference type="SUPFAM" id="SSF160191">
    <property type="entry name" value="YcgL-like"/>
    <property type="match status" value="1"/>
</dbReference>
<dbReference type="PANTHER" id="PTHR38109">
    <property type="entry name" value="PROTEIN YCGL"/>
    <property type="match status" value="1"/>
</dbReference>
<name>A0A1H3ESC1_9GAMM</name>
<dbReference type="Gene3D" id="3.10.510.20">
    <property type="entry name" value="YcgL domain"/>
    <property type="match status" value="1"/>
</dbReference>
<dbReference type="Pfam" id="PF05166">
    <property type="entry name" value="YcgL"/>
    <property type="match status" value="1"/>
</dbReference>
<dbReference type="STRING" id="574349.SAMN05443545_107233"/>
<protein>
    <recommendedName>
        <fullName evidence="1">YcgL domain-containing protein SAMN05443545_107233</fullName>
    </recommendedName>
</protein>
<accession>A0A1H3ESC1</accession>
<proteinExistence type="inferred from homology"/>
<feature type="domain" description="YcgL" evidence="2">
    <location>
        <begin position="6"/>
        <end position="91"/>
    </location>
</feature>
<dbReference type="AlphaFoldDB" id="A0A1H3ESC1"/>
<sequence length="98" mass="11236">MSAERLVCEVFKSSSREGMYLFVDKREGLEHVPDALLERFGEPVAIMTLLLTPERRLARASTKDVMDSIVDSGFYLQMPPGKDDHLLDRYRAPTEARY</sequence>
<dbReference type="EMBL" id="FNNI01000007">
    <property type="protein sequence ID" value="SDX81633.1"/>
    <property type="molecule type" value="Genomic_DNA"/>
</dbReference>
<dbReference type="PANTHER" id="PTHR38109:SF1">
    <property type="entry name" value="PROTEIN YCGL"/>
    <property type="match status" value="1"/>
</dbReference>
<dbReference type="Proteomes" id="UP000198500">
    <property type="component" value="Unassembled WGS sequence"/>
</dbReference>
<keyword evidence="4" id="KW-1185">Reference proteome</keyword>
<dbReference type="RefSeq" id="WP_092571024.1">
    <property type="nucleotide sequence ID" value="NZ_BMXH01000006.1"/>
</dbReference>
<dbReference type="InterPro" id="IPR038068">
    <property type="entry name" value="YcgL-like_sf"/>
</dbReference>
<dbReference type="PROSITE" id="PS51648">
    <property type="entry name" value="YCGL"/>
    <property type="match status" value="1"/>
</dbReference>
<dbReference type="InterPro" id="IPR027354">
    <property type="entry name" value="YcgL_dom"/>
</dbReference>
<organism evidence="3 4">
    <name type="scientific">Aidingimonas halophila</name>
    <dbReference type="NCBI Taxonomy" id="574349"/>
    <lineage>
        <taxon>Bacteria</taxon>
        <taxon>Pseudomonadati</taxon>
        <taxon>Pseudomonadota</taxon>
        <taxon>Gammaproteobacteria</taxon>
        <taxon>Oceanospirillales</taxon>
        <taxon>Halomonadaceae</taxon>
        <taxon>Aidingimonas</taxon>
    </lineage>
</organism>
<evidence type="ECO:0000313" key="4">
    <source>
        <dbReference type="Proteomes" id="UP000198500"/>
    </source>
</evidence>
<evidence type="ECO:0000256" key="1">
    <source>
        <dbReference type="HAMAP-Rule" id="MF_01866"/>
    </source>
</evidence>
<reference evidence="3 4" key="1">
    <citation type="submission" date="2016-10" db="EMBL/GenBank/DDBJ databases">
        <authorList>
            <person name="de Groot N.N."/>
        </authorList>
    </citation>
    <scope>NUCLEOTIDE SEQUENCE [LARGE SCALE GENOMIC DNA]</scope>
    <source>
        <strain evidence="3 4">DSM 19219</strain>
    </source>
</reference>
<dbReference type="OrthoDB" id="7062382at2"/>
<gene>
    <name evidence="3" type="ORF">SAMN05443545_107233</name>
</gene>
<evidence type="ECO:0000259" key="2">
    <source>
        <dbReference type="PROSITE" id="PS51648"/>
    </source>
</evidence>
<dbReference type="HAMAP" id="MF_01866">
    <property type="entry name" value="UPF0745"/>
    <property type="match status" value="1"/>
</dbReference>
<evidence type="ECO:0000313" key="3">
    <source>
        <dbReference type="EMBL" id="SDX81633.1"/>
    </source>
</evidence>